<name>W9XDV3_9EURO</name>
<accession>W9XDV3</accession>
<dbReference type="HOGENOM" id="CLU_1713061_0_0_1"/>
<dbReference type="GeneID" id="19193102"/>
<keyword evidence="2" id="KW-1185">Reference proteome</keyword>
<sequence length="153" mass="17230">MRFTDEKQQHQRGSTIEWQITGEDSAGGFQLQIIPDFRIAAMSATSTRHVCCSGEPGKLQSYTYNFYDDTTSFDVYKSPTELNLPVGSTIYIKDLTTLKQDRPKTALDLIAEAPAHQNAIDTVEIEIYQEQRPEQLIFNVKVSIGQEKGSHSL</sequence>
<evidence type="ECO:0000313" key="1">
    <source>
        <dbReference type="EMBL" id="EXJ68609.1"/>
    </source>
</evidence>
<dbReference type="RefSeq" id="XP_007747175.1">
    <property type="nucleotide sequence ID" value="XM_007748985.1"/>
</dbReference>
<dbReference type="AlphaFoldDB" id="W9XDV3"/>
<proteinExistence type="predicted"/>
<dbReference type="Proteomes" id="UP000019471">
    <property type="component" value="Unassembled WGS sequence"/>
</dbReference>
<reference evidence="1 2" key="1">
    <citation type="submission" date="2013-03" db="EMBL/GenBank/DDBJ databases">
        <title>The Genome Sequence of Cladophialophora psammophila CBS 110553.</title>
        <authorList>
            <consortium name="The Broad Institute Genomics Platform"/>
            <person name="Cuomo C."/>
            <person name="de Hoog S."/>
            <person name="Gorbushina A."/>
            <person name="Walker B."/>
            <person name="Young S.K."/>
            <person name="Zeng Q."/>
            <person name="Gargeya S."/>
            <person name="Fitzgerald M."/>
            <person name="Haas B."/>
            <person name="Abouelleil A."/>
            <person name="Allen A.W."/>
            <person name="Alvarado L."/>
            <person name="Arachchi H.M."/>
            <person name="Berlin A.M."/>
            <person name="Chapman S.B."/>
            <person name="Gainer-Dewar J."/>
            <person name="Goldberg J."/>
            <person name="Griggs A."/>
            <person name="Gujja S."/>
            <person name="Hansen M."/>
            <person name="Howarth C."/>
            <person name="Imamovic A."/>
            <person name="Ireland A."/>
            <person name="Larimer J."/>
            <person name="McCowan C."/>
            <person name="Murphy C."/>
            <person name="Pearson M."/>
            <person name="Poon T.W."/>
            <person name="Priest M."/>
            <person name="Roberts A."/>
            <person name="Saif S."/>
            <person name="Shea T."/>
            <person name="Sisk P."/>
            <person name="Sykes S."/>
            <person name="Wortman J."/>
            <person name="Nusbaum C."/>
            <person name="Birren B."/>
        </authorList>
    </citation>
    <scope>NUCLEOTIDE SEQUENCE [LARGE SCALE GENOMIC DNA]</scope>
    <source>
        <strain evidence="1 2">CBS 110553</strain>
    </source>
</reference>
<organism evidence="1 2">
    <name type="scientific">Cladophialophora psammophila CBS 110553</name>
    <dbReference type="NCBI Taxonomy" id="1182543"/>
    <lineage>
        <taxon>Eukaryota</taxon>
        <taxon>Fungi</taxon>
        <taxon>Dikarya</taxon>
        <taxon>Ascomycota</taxon>
        <taxon>Pezizomycotina</taxon>
        <taxon>Eurotiomycetes</taxon>
        <taxon>Chaetothyriomycetidae</taxon>
        <taxon>Chaetothyriales</taxon>
        <taxon>Herpotrichiellaceae</taxon>
        <taxon>Cladophialophora</taxon>
    </lineage>
</organism>
<gene>
    <name evidence="1" type="ORF">A1O5_08403</name>
</gene>
<comment type="caution">
    <text evidence="1">The sequence shown here is derived from an EMBL/GenBank/DDBJ whole genome shotgun (WGS) entry which is preliminary data.</text>
</comment>
<protein>
    <submittedName>
        <fullName evidence="1">Uncharacterized protein</fullName>
    </submittedName>
</protein>
<dbReference type="EMBL" id="AMGX01000013">
    <property type="protein sequence ID" value="EXJ68609.1"/>
    <property type="molecule type" value="Genomic_DNA"/>
</dbReference>
<evidence type="ECO:0000313" key="2">
    <source>
        <dbReference type="Proteomes" id="UP000019471"/>
    </source>
</evidence>